<feature type="domain" description="ABC transmembrane type-2" evidence="7">
    <location>
        <begin position="21"/>
        <end position="248"/>
    </location>
</feature>
<dbReference type="InterPro" id="IPR000412">
    <property type="entry name" value="ABC_2_transport"/>
</dbReference>
<feature type="transmembrane region" description="Helical" evidence="6">
    <location>
        <begin position="226"/>
        <end position="248"/>
    </location>
</feature>
<keyword evidence="9" id="KW-1185">Reference proteome</keyword>
<feature type="transmembrane region" description="Helical" evidence="6">
    <location>
        <begin position="25"/>
        <end position="45"/>
    </location>
</feature>
<name>A0A4R4QJN3_9ACTN</name>
<keyword evidence="2 6" id="KW-0812">Transmembrane</keyword>
<evidence type="ECO:0000256" key="3">
    <source>
        <dbReference type="ARBA" id="ARBA00022989"/>
    </source>
</evidence>
<feature type="transmembrane region" description="Helical" evidence="6">
    <location>
        <begin position="139"/>
        <end position="162"/>
    </location>
</feature>
<evidence type="ECO:0000256" key="5">
    <source>
        <dbReference type="ARBA" id="ARBA00023251"/>
    </source>
</evidence>
<comment type="similarity">
    <text evidence="6">Belongs to the ABC-2 integral membrane protein family.</text>
</comment>
<evidence type="ECO:0000256" key="6">
    <source>
        <dbReference type="RuleBase" id="RU361157"/>
    </source>
</evidence>
<dbReference type="Pfam" id="PF01061">
    <property type="entry name" value="ABC2_membrane"/>
    <property type="match status" value="1"/>
</dbReference>
<dbReference type="PANTHER" id="PTHR43229">
    <property type="entry name" value="NODULATION PROTEIN J"/>
    <property type="match status" value="1"/>
</dbReference>
<protein>
    <recommendedName>
        <fullName evidence="6">Transport permease protein</fullName>
    </recommendedName>
</protein>
<gene>
    <name evidence="8" type="ORF">E1261_01270</name>
</gene>
<evidence type="ECO:0000256" key="2">
    <source>
        <dbReference type="ARBA" id="ARBA00022692"/>
    </source>
</evidence>
<dbReference type="InterPro" id="IPR051784">
    <property type="entry name" value="Nod_factor_ABC_transporter"/>
</dbReference>
<evidence type="ECO:0000259" key="7">
    <source>
        <dbReference type="PROSITE" id="PS51012"/>
    </source>
</evidence>
<dbReference type="AlphaFoldDB" id="A0A4R4QJN3"/>
<dbReference type="PIRSF" id="PIRSF006648">
    <property type="entry name" value="DrrB"/>
    <property type="match status" value="1"/>
</dbReference>
<dbReference type="GO" id="GO:0046677">
    <property type="term" value="P:response to antibiotic"/>
    <property type="evidence" value="ECO:0007669"/>
    <property type="project" value="UniProtKB-KW"/>
</dbReference>
<dbReference type="GO" id="GO:0140359">
    <property type="term" value="F:ABC-type transporter activity"/>
    <property type="evidence" value="ECO:0007669"/>
    <property type="project" value="InterPro"/>
</dbReference>
<keyword evidence="3 6" id="KW-1133">Transmembrane helix</keyword>
<evidence type="ECO:0000256" key="1">
    <source>
        <dbReference type="ARBA" id="ARBA00004141"/>
    </source>
</evidence>
<comment type="subcellular location">
    <subcellularLocation>
        <location evidence="6">Cell membrane</location>
        <topology evidence="6">Multi-pass membrane protein</topology>
    </subcellularLocation>
    <subcellularLocation>
        <location evidence="1">Membrane</location>
        <topology evidence="1">Multi-pass membrane protein</topology>
    </subcellularLocation>
</comment>
<feature type="transmembrane region" description="Helical" evidence="6">
    <location>
        <begin position="105"/>
        <end position="127"/>
    </location>
</feature>
<evidence type="ECO:0000313" key="8">
    <source>
        <dbReference type="EMBL" id="TDC35523.1"/>
    </source>
</evidence>
<keyword evidence="6" id="KW-1003">Cell membrane</keyword>
<dbReference type="EMBL" id="SMKA01000002">
    <property type="protein sequence ID" value="TDC35523.1"/>
    <property type="molecule type" value="Genomic_DNA"/>
</dbReference>
<dbReference type="Proteomes" id="UP000295075">
    <property type="component" value="Unassembled WGS sequence"/>
</dbReference>
<evidence type="ECO:0000313" key="9">
    <source>
        <dbReference type="Proteomes" id="UP000295075"/>
    </source>
</evidence>
<feature type="transmembrane region" description="Helical" evidence="6">
    <location>
        <begin position="174"/>
        <end position="195"/>
    </location>
</feature>
<keyword evidence="4 6" id="KW-0472">Membrane</keyword>
<dbReference type="InterPro" id="IPR013525">
    <property type="entry name" value="ABC2_TM"/>
</dbReference>
<dbReference type="PANTHER" id="PTHR43229:SF2">
    <property type="entry name" value="NODULATION PROTEIN J"/>
    <property type="match status" value="1"/>
</dbReference>
<evidence type="ECO:0000256" key="4">
    <source>
        <dbReference type="ARBA" id="ARBA00023136"/>
    </source>
</evidence>
<dbReference type="InterPro" id="IPR047817">
    <property type="entry name" value="ABC2_TM_bact-type"/>
</dbReference>
<comment type="caution">
    <text evidence="6">Lacks conserved residue(s) required for the propagation of feature annotation.</text>
</comment>
<keyword evidence="6" id="KW-0813">Transport</keyword>
<keyword evidence="5" id="KW-0046">Antibiotic resistance</keyword>
<dbReference type="PROSITE" id="PS51012">
    <property type="entry name" value="ABC_TM2"/>
    <property type="match status" value="1"/>
</dbReference>
<proteinExistence type="inferred from homology"/>
<reference evidence="8 9" key="1">
    <citation type="submission" date="2019-03" db="EMBL/GenBank/DDBJ databases">
        <title>Draft genome sequences of novel Actinobacteria.</title>
        <authorList>
            <person name="Sahin N."/>
            <person name="Ay H."/>
            <person name="Saygin H."/>
        </authorList>
    </citation>
    <scope>NUCLEOTIDE SEQUENCE [LARGE SCALE GENOMIC DNA]</scope>
    <source>
        <strain evidence="8 9">JCM 30547</strain>
    </source>
</reference>
<dbReference type="OrthoDB" id="4239003at2"/>
<organism evidence="8 9">
    <name type="scientific">Kribbella albertanoniae</name>
    <dbReference type="NCBI Taxonomy" id="1266829"/>
    <lineage>
        <taxon>Bacteria</taxon>
        <taxon>Bacillati</taxon>
        <taxon>Actinomycetota</taxon>
        <taxon>Actinomycetes</taxon>
        <taxon>Propionibacteriales</taxon>
        <taxon>Kribbellaceae</taxon>
        <taxon>Kribbella</taxon>
    </lineage>
</organism>
<sequence>MSAARIVFIGGLLSYRALFNWLNPWIFIPTLVLLPIFQILLFAFMGRQANLESDQFFVIGNAVQSASTPCLWGMTSAIAGERSSRTLGLLLASPAPRVATFVGRAIPVIANAWIVSLISFAVGAWLLRVDLPPSRWPAIAVLVLVGSVSCTGLALVLAAISLRVRDTATLANSMYGVLLIFCGVNVPLAALPGWMPAVSAWLPLTRTIEATREVAAGASLGHVGGLVLHELALTSGYLLLGICILRYFEASSRAKATLEVV</sequence>
<accession>A0A4R4QJN3</accession>
<comment type="caution">
    <text evidence="8">The sequence shown here is derived from an EMBL/GenBank/DDBJ whole genome shotgun (WGS) entry which is preliminary data.</text>
</comment>
<dbReference type="RefSeq" id="WP_132400379.1">
    <property type="nucleotide sequence ID" value="NZ_SMKA01000002.1"/>
</dbReference>
<dbReference type="GO" id="GO:0043190">
    <property type="term" value="C:ATP-binding cassette (ABC) transporter complex"/>
    <property type="evidence" value="ECO:0007669"/>
    <property type="project" value="InterPro"/>
</dbReference>